<dbReference type="GO" id="GO:0005737">
    <property type="term" value="C:cytoplasm"/>
    <property type="evidence" value="ECO:0007669"/>
    <property type="project" value="TreeGrafter"/>
</dbReference>
<organism evidence="3 4">
    <name type="scientific">Corallococcus terminator</name>
    <dbReference type="NCBI Taxonomy" id="2316733"/>
    <lineage>
        <taxon>Bacteria</taxon>
        <taxon>Pseudomonadati</taxon>
        <taxon>Myxococcota</taxon>
        <taxon>Myxococcia</taxon>
        <taxon>Myxococcales</taxon>
        <taxon>Cystobacterineae</taxon>
        <taxon>Myxococcaceae</taxon>
        <taxon>Corallococcus</taxon>
    </lineage>
</organism>
<keyword evidence="4" id="KW-1185">Reference proteome</keyword>
<evidence type="ECO:0000259" key="2">
    <source>
        <dbReference type="Pfam" id="PF00149"/>
    </source>
</evidence>
<gene>
    <name evidence="3" type="ORF">D7V88_07455</name>
</gene>
<dbReference type="SUPFAM" id="SSF52540">
    <property type="entry name" value="P-loop containing nucleoside triphosphate hydrolases"/>
    <property type="match status" value="1"/>
</dbReference>
<dbReference type="InterPro" id="IPR004843">
    <property type="entry name" value="Calcineurin-like_PHP"/>
</dbReference>
<dbReference type="GO" id="GO:0016791">
    <property type="term" value="F:phosphatase activity"/>
    <property type="evidence" value="ECO:0007669"/>
    <property type="project" value="TreeGrafter"/>
</dbReference>
<dbReference type="Proteomes" id="UP000268094">
    <property type="component" value="Unassembled WGS sequence"/>
</dbReference>
<dbReference type="OrthoDB" id="9807890at2"/>
<dbReference type="InterPro" id="IPR050126">
    <property type="entry name" value="Ap4A_hydrolase"/>
</dbReference>
<feature type="compositionally biased region" description="Polar residues" evidence="1">
    <location>
        <begin position="35"/>
        <end position="44"/>
    </location>
</feature>
<dbReference type="EMBL" id="RAVZ01000032">
    <property type="protein sequence ID" value="RKG92102.1"/>
    <property type="molecule type" value="Genomic_DNA"/>
</dbReference>
<dbReference type="RefSeq" id="WP_120539907.1">
    <property type="nucleotide sequence ID" value="NZ_RAVZ01000032.1"/>
</dbReference>
<evidence type="ECO:0000256" key="1">
    <source>
        <dbReference type="SAM" id="MobiDB-lite"/>
    </source>
</evidence>
<dbReference type="SUPFAM" id="SSF56300">
    <property type="entry name" value="Metallo-dependent phosphatases"/>
    <property type="match status" value="1"/>
</dbReference>
<accession>A0A3A8J8S0</accession>
<dbReference type="InterPro" id="IPR041780">
    <property type="entry name" value="MPP_PrpE-like"/>
</dbReference>
<dbReference type="Pfam" id="PF00149">
    <property type="entry name" value="Metallophos"/>
    <property type="match status" value="1"/>
</dbReference>
<dbReference type="InterPro" id="IPR029052">
    <property type="entry name" value="Metallo-depent_PP-like"/>
</dbReference>
<evidence type="ECO:0000313" key="3">
    <source>
        <dbReference type="EMBL" id="RKG92102.1"/>
    </source>
</evidence>
<protein>
    <recommendedName>
        <fullName evidence="2">Calcineurin-like phosphoesterase domain-containing protein</fullName>
    </recommendedName>
</protein>
<dbReference type="InterPro" id="IPR027417">
    <property type="entry name" value="P-loop_NTPase"/>
</dbReference>
<sequence length="413" mass="45050">MKLQLPGQSLVLLIGPSGSGRSTLASRHFPPTDVLSESSGSTSPEATLHADVAARLARGAFTVIDGVPLSAESRKRWMALAREHHVPLVAVVLDLPEALLLERNRLRPGTSARGLRNQVQQLQNALRSLPKEGFKHIHVLTPEAVDAVEFERQRVPSHRQDEHGPFDIIGDIHGCFEELKALLTKLGYAVAPRADGARGFDVGVPAGRKVVFLGDLIDRGPGVTEVLRLVMGMVEAGTALCVPGNHEIKLLKKLRGKDVRVARGLAMTLEQLEREPPEFSGAVADFIEARSPHYVLDDGRLVVAHAGLKESMHGRDSTEMRDFALYGETTGEADAYGLPVRADWAEQYRGSAVVVYGHTSVPEAEWVHNTVCLDTGCVFGGKLTALRYPERELVSVPALREHWQSRKPLHPAP</sequence>
<reference evidence="4" key="1">
    <citation type="submission" date="2018-09" db="EMBL/GenBank/DDBJ databases">
        <authorList>
            <person name="Livingstone P.G."/>
            <person name="Whitworth D.E."/>
        </authorList>
    </citation>
    <scope>NUCLEOTIDE SEQUENCE [LARGE SCALE GENOMIC DNA]</scope>
    <source>
        <strain evidence="4">CA054A</strain>
    </source>
</reference>
<dbReference type="AlphaFoldDB" id="A0A3A8J8S0"/>
<proteinExistence type="predicted"/>
<dbReference type="PRINTS" id="PR00114">
    <property type="entry name" value="STPHPHTASE"/>
</dbReference>
<dbReference type="CDD" id="cd07423">
    <property type="entry name" value="MPP_Prp_like"/>
    <property type="match status" value="1"/>
</dbReference>
<dbReference type="Gene3D" id="3.40.50.300">
    <property type="entry name" value="P-loop containing nucleotide triphosphate hydrolases"/>
    <property type="match status" value="1"/>
</dbReference>
<dbReference type="PANTHER" id="PTHR42850">
    <property type="entry name" value="METALLOPHOSPHOESTERASE"/>
    <property type="match status" value="1"/>
</dbReference>
<dbReference type="Gene3D" id="3.60.21.10">
    <property type="match status" value="1"/>
</dbReference>
<feature type="domain" description="Calcineurin-like phosphoesterase" evidence="2">
    <location>
        <begin position="165"/>
        <end position="360"/>
    </location>
</feature>
<dbReference type="InterPro" id="IPR006186">
    <property type="entry name" value="Ser/Thr-sp_prot-phosphatase"/>
</dbReference>
<evidence type="ECO:0000313" key="4">
    <source>
        <dbReference type="Proteomes" id="UP000268094"/>
    </source>
</evidence>
<dbReference type="PANTHER" id="PTHR42850:SF7">
    <property type="entry name" value="BIS(5'-NUCLEOSYL)-TETRAPHOSPHATASE PRPE [ASYMMETRICAL]"/>
    <property type="match status" value="1"/>
</dbReference>
<dbReference type="Pfam" id="PF13671">
    <property type="entry name" value="AAA_33"/>
    <property type="match status" value="1"/>
</dbReference>
<feature type="region of interest" description="Disordered" evidence="1">
    <location>
        <begin position="22"/>
        <end position="44"/>
    </location>
</feature>
<comment type="caution">
    <text evidence="3">The sequence shown here is derived from an EMBL/GenBank/DDBJ whole genome shotgun (WGS) entry which is preliminary data.</text>
</comment>
<name>A0A3A8J8S0_9BACT</name>